<organism evidence="1">
    <name type="scientific">Streptomyces sp. NBC_00003</name>
    <dbReference type="NCBI Taxonomy" id="2903608"/>
    <lineage>
        <taxon>Bacteria</taxon>
        <taxon>Bacillati</taxon>
        <taxon>Actinomycetota</taxon>
        <taxon>Actinomycetes</taxon>
        <taxon>Kitasatosporales</taxon>
        <taxon>Streptomycetaceae</taxon>
        <taxon>Streptomyces</taxon>
    </lineage>
</organism>
<protein>
    <recommendedName>
        <fullName evidence="2">ATP-binding protein</fullName>
    </recommendedName>
</protein>
<dbReference type="EMBL" id="CP108318">
    <property type="protein sequence ID" value="WTW60291.1"/>
    <property type="molecule type" value="Genomic_DNA"/>
</dbReference>
<gene>
    <name evidence="1" type="ORF">OG549_06345</name>
</gene>
<accession>A0AAU2UYS9</accession>
<name>A0AAU2UYS9_9ACTN</name>
<dbReference type="Gene3D" id="3.30.565.10">
    <property type="entry name" value="Histidine kinase-like ATPase, C-terminal domain"/>
    <property type="match status" value="1"/>
</dbReference>
<reference evidence="1" key="1">
    <citation type="submission" date="2022-10" db="EMBL/GenBank/DDBJ databases">
        <title>The complete genomes of actinobacterial strains from the NBC collection.</title>
        <authorList>
            <person name="Joergensen T.S."/>
            <person name="Alvarez Arevalo M."/>
            <person name="Sterndorff E.B."/>
            <person name="Faurdal D."/>
            <person name="Vuksanovic O."/>
            <person name="Mourched A.-S."/>
            <person name="Charusanti P."/>
            <person name="Shaw S."/>
            <person name="Blin K."/>
            <person name="Weber T."/>
        </authorList>
    </citation>
    <scope>NUCLEOTIDE SEQUENCE</scope>
    <source>
        <strain evidence="1">NBC_00003</strain>
    </source>
</reference>
<proteinExistence type="predicted"/>
<dbReference type="AlphaFoldDB" id="A0AAU2UYS9"/>
<sequence>MAAVEHVPPRARRHVASVPVGPRAVARAREAVAGRFAQAGVAPRSAFADAVLLAVSELVTNVVRHAPSSPFACVGVTVGSGRLVVRGPQL</sequence>
<dbReference type="InterPro" id="IPR036890">
    <property type="entry name" value="HATPase_C_sf"/>
</dbReference>
<evidence type="ECO:0008006" key="2">
    <source>
        <dbReference type="Google" id="ProtNLM"/>
    </source>
</evidence>
<evidence type="ECO:0000313" key="1">
    <source>
        <dbReference type="EMBL" id="WTW60291.1"/>
    </source>
</evidence>